<evidence type="ECO:0000313" key="8">
    <source>
        <dbReference type="Proteomes" id="UP000199614"/>
    </source>
</evidence>
<feature type="chain" id="PRO_5039618246" evidence="5">
    <location>
        <begin position="30"/>
        <end position="329"/>
    </location>
</feature>
<feature type="signal peptide" evidence="5">
    <location>
        <begin position="1"/>
        <end position="29"/>
    </location>
</feature>
<dbReference type="GO" id="GO:1901678">
    <property type="term" value="P:iron coordination entity transport"/>
    <property type="evidence" value="ECO:0007669"/>
    <property type="project" value="UniProtKB-ARBA"/>
</dbReference>
<evidence type="ECO:0000256" key="1">
    <source>
        <dbReference type="ARBA" id="ARBA00004196"/>
    </source>
</evidence>
<evidence type="ECO:0000259" key="6">
    <source>
        <dbReference type="PROSITE" id="PS50983"/>
    </source>
</evidence>
<keyword evidence="8" id="KW-1185">Reference proteome</keyword>
<evidence type="ECO:0000256" key="4">
    <source>
        <dbReference type="ARBA" id="ARBA00022729"/>
    </source>
</evidence>
<protein>
    <submittedName>
        <fullName evidence="7">Iron complex transport system substrate-binding protein</fullName>
    </submittedName>
</protein>
<sequence length="329" mass="33189">MRQASRRAALLLIAALGLAAGCSSPSATPADGPEGADGAAGTRTVTHELGTAEVPAAPQRVVSASVTMTGPLLGLDLPVVATATSRPGGVADDNGFFVAWAPRAVDGGTVPLGGPTVDVEAVAAQQPDVIVGSAVGADAVTPEAYAQLSEIAPTIVVNHSELSWQELSGRLGTDLGREAEAAAAEQAFAGRATEVGAALGAAHEAVALTVTPDGYNVFTADSAQGKLLGELGLTLRTIDPSGASGLGDSGTRKDAIPVALENAGDFGDASLFVVNATDEQVQQYRERQPLLATLPAFAEGRVYALGPESFRLDRFAADSVLKRLQTAAG</sequence>
<reference evidence="7 8" key="1">
    <citation type="submission" date="2016-10" db="EMBL/GenBank/DDBJ databases">
        <authorList>
            <person name="de Groot N.N."/>
        </authorList>
    </citation>
    <scope>NUCLEOTIDE SEQUENCE [LARGE SCALE GENOMIC DNA]</scope>
    <source>
        <strain evidence="7 8">CGMCC 4.1877</strain>
    </source>
</reference>
<comment type="similarity">
    <text evidence="2">Belongs to the bacterial solute-binding protein 8 family.</text>
</comment>
<dbReference type="PANTHER" id="PTHR30532">
    <property type="entry name" value="IRON III DICITRATE-BINDING PERIPLASMIC PROTEIN"/>
    <property type="match status" value="1"/>
</dbReference>
<dbReference type="InterPro" id="IPR006311">
    <property type="entry name" value="TAT_signal"/>
</dbReference>
<name>A0A1I5GCV6_PSUAM</name>
<dbReference type="PROSITE" id="PS50983">
    <property type="entry name" value="FE_B12_PBP"/>
    <property type="match status" value="1"/>
</dbReference>
<dbReference type="NCBIfam" id="NF008200">
    <property type="entry name" value="PRK10957.1"/>
    <property type="match status" value="1"/>
</dbReference>
<dbReference type="PROSITE" id="PS51257">
    <property type="entry name" value="PROKAR_LIPOPROTEIN"/>
    <property type="match status" value="1"/>
</dbReference>
<dbReference type="EMBL" id="FOUY01000045">
    <property type="protein sequence ID" value="SFO33693.1"/>
    <property type="molecule type" value="Genomic_DNA"/>
</dbReference>
<gene>
    <name evidence="7" type="ORF">SAMN05216207_104539</name>
</gene>
<dbReference type="RefSeq" id="WP_093353326.1">
    <property type="nucleotide sequence ID" value="NZ_FOUY01000045.1"/>
</dbReference>
<dbReference type="Proteomes" id="UP000199614">
    <property type="component" value="Unassembled WGS sequence"/>
</dbReference>
<dbReference type="SUPFAM" id="SSF53807">
    <property type="entry name" value="Helical backbone' metal receptor"/>
    <property type="match status" value="1"/>
</dbReference>
<accession>A0A1I5GCV6</accession>
<keyword evidence="3" id="KW-0813">Transport</keyword>
<dbReference type="InterPro" id="IPR051313">
    <property type="entry name" value="Bact_iron-sidero_bind"/>
</dbReference>
<dbReference type="STRING" id="260086.SAMN05216207_104539"/>
<keyword evidence="4 5" id="KW-0732">Signal</keyword>
<dbReference type="InterPro" id="IPR002491">
    <property type="entry name" value="ABC_transptr_periplasmic_BD"/>
</dbReference>
<dbReference type="GO" id="GO:0030288">
    <property type="term" value="C:outer membrane-bounded periplasmic space"/>
    <property type="evidence" value="ECO:0007669"/>
    <property type="project" value="TreeGrafter"/>
</dbReference>
<dbReference type="AlphaFoldDB" id="A0A1I5GCV6"/>
<organism evidence="7 8">
    <name type="scientific">Pseudonocardia ammonioxydans</name>
    <dbReference type="NCBI Taxonomy" id="260086"/>
    <lineage>
        <taxon>Bacteria</taxon>
        <taxon>Bacillati</taxon>
        <taxon>Actinomycetota</taxon>
        <taxon>Actinomycetes</taxon>
        <taxon>Pseudonocardiales</taxon>
        <taxon>Pseudonocardiaceae</taxon>
        <taxon>Pseudonocardia</taxon>
    </lineage>
</organism>
<dbReference type="PROSITE" id="PS51318">
    <property type="entry name" value="TAT"/>
    <property type="match status" value="1"/>
</dbReference>
<dbReference type="OrthoDB" id="9793175at2"/>
<evidence type="ECO:0000313" key="7">
    <source>
        <dbReference type="EMBL" id="SFO33693.1"/>
    </source>
</evidence>
<feature type="domain" description="Fe/B12 periplasmic-binding" evidence="6">
    <location>
        <begin position="60"/>
        <end position="329"/>
    </location>
</feature>
<evidence type="ECO:0000256" key="3">
    <source>
        <dbReference type="ARBA" id="ARBA00022448"/>
    </source>
</evidence>
<dbReference type="PANTHER" id="PTHR30532:SF24">
    <property type="entry name" value="FERRIC ENTEROBACTIN-BINDING PERIPLASMIC PROTEIN FEPB"/>
    <property type="match status" value="1"/>
</dbReference>
<comment type="subcellular location">
    <subcellularLocation>
        <location evidence="1">Cell envelope</location>
    </subcellularLocation>
</comment>
<dbReference type="Gene3D" id="3.40.50.1980">
    <property type="entry name" value="Nitrogenase molybdenum iron protein domain"/>
    <property type="match status" value="2"/>
</dbReference>
<evidence type="ECO:0000256" key="2">
    <source>
        <dbReference type="ARBA" id="ARBA00008814"/>
    </source>
</evidence>
<evidence type="ECO:0000256" key="5">
    <source>
        <dbReference type="SAM" id="SignalP"/>
    </source>
</evidence>
<dbReference type="Pfam" id="PF01497">
    <property type="entry name" value="Peripla_BP_2"/>
    <property type="match status" value="1"/>
</dbReference>
<proteinExistence type="inferred from homology"/>